<name>A0ABS9BM97_9BACT</name>
<comment type="caution">
    <text evidence="1">The sequence shown here is derived from an EMBL/GenBank/DDBJ whole genome shotgun (WGS) entry which is preliminary data.</text>
</comment>
<proteinExistence type="predicted"/>
<gene>
    <name evidence="1" type="ORF">L0U88_19345</name>
</gene>
<evidence type="ECO:0000313" key="2">
    <source>
        <dbReference type="Proteomes" id="UP001200145"/>
    </source>
</evidence>
<evidence type="ECO:0000313" key="1">
    <source>
        <dbReference type="EMBL" id="MCF1716806.1"/>
    </source>
</evidence>
<dbReference type="Proteomes" id="UP001200145">
    <property type="component" value="Unassembled WGS sequence"/>
</dbReference>
<accession>A0ABS9BM97</accession>
<protein>
    <submittedName>
        <fullName evidence="1">Uncharacterized protein</fullName>
    </submittedName>
</protein>
<keyword evidence="2" id="KW-1185">Reference proteome</keyword>
<sequence>MTTHTPTKAPVADTELAIDQELLTSVDEAGQVIVHASITCRASWELVRIWKTTFLIDRASGFQSQLLHASNISIAPNWTPIVQGQTIRFTLVFEALPKACTAFDFAEIIPEPGGFFIENIPRNQTDVYRIDLSNQDLF</sequence>
<reference evidence="1 2" key="1">
    <citation type="submission" date="2022-01" db="EMBL/GenBank/DDBJ databases">
        <title>Flavihumibacter sp. nov., isolated from sediment of a river.</title>
        <authorList>
            <person name="Liu H."/>
        </authorList>
    </citation>
    <scope>NUCLEOTIDE SEQUENCE [LARGE SCALE GENOMIC DNA]</scope>
    <source>
        <strain evidence="1 2">RY-1</strain>
    </source>
</reference>
<organism evidence="1 2">
    <name type="scientific">Flavihumibacter fluminis</name>
    <dbReference type="NCBI Taxonomy" id="2909236"/>
    <lineage>
        <taxon>Bacteria</taxon>
        <taxon>Pseudomonadati</taxon>
        <taxon>Bacteroidota</taxon>
        <taxon>Chitinophagia</taxon>
        <taxon>Chitinophagales</taxon>
        <taxon>Chitinophagaceae</taxon>
        <taxon>Flavihumibacter</taxon>
    </lineage>
</organism>
<dbReference type="RefSeq" id="WP_234868291.1">
    <property type="nucleotide sequence ID" value="NZ_JAKEVY010000006.1"/>
</dbReference>
<dbReference type="EMBL" id="JAKEVY010000006">
    <property type="protein sequence ID" value="MCF1716806.1"/>
    <property type="molecule type" value="Genomic_DNA"/>
</dbReference>